<organism evidence="2 3">
    <name type="scientific">Candidatus Rhodobacter oscarellae</name>
    <dbReference type="NCBI Taxonomy" id="1675527"/>
    <lineage>
        <taxon>Bacteria</taxon>
        <taxon>Pseudomonadati</taxon>
        <taxon>Pseudomonadota</taxon>
        <taxon>Alphaproteobacteria</taxon>
        <taxon>Rhodobacterales</taxon>
        <taxon>Rhodobacter group</taxon>
        <taxon>Rhodobacter</taxon>
    </lineage>
</organism>
<dbReference type="EMBL" id="LFTY01000002">
    <property type="protein sequence ID" value="KMW57558.1"/>
    <property type="molecule type" value="Genomic_DNA"/>
</dbReference>
<evidence type="ECO:0000313" key="2">
    <source>
        <dbReference type="EMBL" id="KMW57558.1"/>
    </source>
</evidence>
<reference evidence="2 3" key="1">
    <citation type="submission" date="2015-06" db="EMBL/GenBank/DDBJ databases">
        <title>Draft genome sequence of an Alphaproteobacteria species associated to the Mediterranean sponge Oscarella lobularis.</title>
        <authorList>
            <person name="Jourda C."/>
            <person name="Santini S."/>
            <person name="Claverie J.-M."/>
        </authorList>
    </citation>
    <scope>NUCLEOTIDE SEQUENCE [LARGE SCALE GENOMIC DNA]</scope>
    <source>
        <strain evidence="2">IGS</strain>
    </source>
</reference>
<keyword evidence="3" id="KW-1185">Reference proteome</keyword>
<protein>
    <submittedName>
        <fullName evidence="2">Uncharacterized protein</fullName>
    </submittedName>
</protein>
<dbReference type="PATRIC" id="fig|1675527.3.peg.2647"/>
<dbReference type="STRING" id="1675527.AIOL_002523"/>
<evidence type="ECO:0000313" key="3">
    <source>
        <dbReference type="Proteomes" id="UP000037178"/>
    </source>
</evidence>
<feature type="transmembrane region" description="Helical" evidence="1">
    <location>
        <begin position="28"/>
        <end position="48"/>
    </location>
</feature>
<sequence length="82" mass="9349">MFPVVKLIRVREAQHELRHGSAGWIRSISGWSVIAFWLLATWFCGTILGDWWASGDLDAAIERSWLRLRILLEIAIAIAESD</sequence>
<dbReference type="Proteomes" id="UP000037178">
    <property type="component" value="Unassembled WGS sequence"/>
</dbReference>
<dbReference type="AlphaFoldDB" id="A0A0J9GVG8"/>
<name>A0A0J9GVG8_9RHOB</name>
<keyword evidence="1" id="KW-1133">Transmembrane helix</keyword>
<keyword evidence="1" id="KW-0812">Transmembrane</keyword>
<keyword evidence="1" id="KW-0472">Membrane</keyword>
<accession>A0A0J9GVG8</accession>
<proteinExistence type="predicted"/>
<gene>
    <name evidence="2" type="ORF">AIOL_002523</name>
</gene>
<evidence type="ECO:0000256" key="1">
    <source>
        <dbReference type="SAM" id="Phobius"/>
    </source>
</evidence>
<comment type="caution">
    <text evidence="2">The sequence shown here is derived from an EMBL/GenBank/DDBJ whole genome shotgun (WGS) entry which is preliminary data.</text>
</comment>